<keyword evidence="1" id="KW-0479">Metal-binding</keyword>
<sequence length="418" mass="46816">MDTTDPATISMITERIKTLEPENASKIIDYFMSQEIAELRLIRMAFGPNALIEEFCREAKYELGLLPRGSSLNRDARPFYFHDRPLPPSSTRNEFLDFSRNPNNAALHPSLIRYNPNFNSSPFHDGSSQQRQQLSLFATDAYQFPPGGFGSPTQQRMIAAQSVGDFGSQMSNRQGSGRFGVEGGLRSPSEQQSMIAAKSVADFGSPMSNRQGSGQFGQGYCYSPGSHEREDLVSKTIFLAFQPTSSFTNEDVSTYFSKFGAVEDVDIPYQQKRMFGFVTFANDQTVGRILARQNPHLISDSWVTVKPYKGKEKREKQQQQVHQLLEGGNCSPSSSPSGLDDSRELYNCRIGPRKTREMLRRKTEQADVQLPDMENLSIHRHQHSPSTGSPAHLLSQVMEGDSDRGEQVETNNEETSLV</sequence>
<evidence type="ECO:0000256" key="6">
    <source>
        <dbReference type="PROSITE-ProRule" id="PRU00176"/>
    </source>
</evidence>
<dbReference type="GeneID" id="104759956"/>
<dbReference type="SUPFAM" id="SSF54928">
    <property type="entry name" value="RNA-binding domain, RBD"/>
    <property type="match status" value="1"/>
</dbReference>
<protein>
    <submittedName>
        <fullName evidence="10">Zinc finger CCCH domain-containing protein 46-like</fullName>
    </submittedName>
</protein>
<dbReference type="InterPro" id="IPR012677">
    <property type="entry name" value="Nucleotide-bd_a/b_plait_sf"/>
</dbReference>
<dbReference type="RefSeq" id="XP_010481120.1">
    <property type="nucleotide sequence ID" value="XM_010482818.1"/>
</dbReference>
<evidence type="ECO:0000259" key="8">
    <source>
        <dbReference type="PROSITE" id="PS50102"/>
    </source>
</evidence>
<reference evidence="9" key="1">
    <citation type="journal article" date="2014" name="Nat. Commun.">
        <title>The emerging biofuel crop Camelina sativa retains a highly undifferentiated hexaploid genome structure.</title>
        <authorList>
            <person name="Kagale S."/>
            <person name="Koh C."/>
            <person name="Nixon J."/>
            <person name="Bollina V."/>
            <person name="Clarke W.E."/>
            <person name="Tuteja R."/>
            <person name="Spillane C."/>
            <person name="Robinson S.J."/>
            <person name="Links M.G."/>
            <person name="Clarke C."/>
            <person name="Higgins E.E."/>
            <person name="Huebert T."/>
            <person name="Sharpe A.G."/>
            <person name="Parkin I.A."/>
        </authorList>
    </citation>
    <scope>NUCLEOTIDE SEQUENCE [LARGE SCALE GENOMIC DNA]</scope>
    <source>
        <strain evidence="9">cv. DH55</strain>
    </source>
</reference>
<feature type="compositionally biased region" description="Polar residues" evidence="7">
    <location>
        <begin position="408"/>
        <end position="418"/>
    </location>
</feature>
<dbReference type="InterPro" id="IPR035979">
    <property type="entry name" value="RBD_domain_sf"/>
</dbReference>
<evidence type="ECO:0000256" key="5">
    <source>
        <dbReference type="ARBA" id="ARBA00023125"/>
    </source>
</evidence>
<feature type="domain" description="RRM" evidence="8">
    <location>
        <begin position="235"/>
        <end position="310"/>
    </location>
</feature>
<dbReference type="SMART" id="SM00360">
    <property type="entry name" value="RRM"/>
    <property type="match status" value="1"/>
</dbReference>
<keyword evidence="2" id="KW-0863">Zinc-finger</keyword>
<keyword evidence="5" id="KW-0238">DNA-binding</keyword>
<dbReference type="InterPro" id="IPR056276">
    <property type="entry name" value="AtC3H46-like_PABC-like"/>
</dbReference>
<keyword evidence="9" id="KW-1185">Reference proteome</keyword>
<dbReference type="Gene3D" id="3.30.70.330">
    <property type="match status" value="1"/>
</dbReference>
<evidence type="ECO:0000313" key="9">
    <source>
        <dbReference type="Proteomes" id="UP000694864"/>
    </source>
</evidence>
<dbReference type="Pfam" id="PF23182">
    <property type="entry name" value="PABC_AtC3H46"/>
    <property type="match status" value="1"/>
</dbReference>
<evidence type="ECO:0000256" key="2">
    <source>
        <dbReference type="ARBA" id="ARBA00022771"/>
    </source>
</evidence>
<proteinExistence type="predicted"/>
<organism evidence="9 10">
    <name type="scientific">Camelina sativa</name>
    <name type="common">False flax</name>
    <name type="synonym">Myagrum sativum</name>
    <dbReference type="NCBI Taxonomy" id="90675"/>
    <lineage>
        <taxon>Eukaryota</taxon>
        <taxon>Viridiplantae</taxon>
        <taxon>Streptophyta</taxon>
        <taxon>Embryophyta</taxon>
        <taxon>Tracheophyta</taxon>
        <taxon>Spermatophyta</taxon>
        <taxon>Magnoliopsida</taxon>
        <taxon>eudicotyledons</taxon>
        <taxon>Gunneridae</taxon>
        <taxon>Pentapetalae</taxon>
        <taxon>rosids</taxon>
        <taxon>malvids</taxon>
        <taxon>Brassicales</taxon>
        <taxon>Brassicaceae</taxon>
        <taxon>Camelineae</taxon>
        <taxon>Camelina</taxon>
    </lineage>
</organism>
<dbReference type="PANTHER" id="PTHR24009">
    <property type="entry name" value="RNA-BINDING (RRM/RBD/RNP MOTIFS)"/>
    <property type="match status" value="1"/>
</dbReference>
<keyword evidence="3" id="KW-0862">Zinc</keyword>
<dbReference type="InterPro" id="IPR000504">
    <property type="entry name" value="RRM_dom"/>
</dbReference>
<dbReference type="PROSITE" id="PS50102">
    <property type="entry name" value="RRM"/>
    <property type="match status" value="1"/>
</dbReference>
<name>A0ABM0X5P4_CAMSA</name>
<dbReference type="PANTHER" id="PTHR24009:SF20">
    <property type="entry name" value="RNA-BINDING (RRM_RBD_RNP MOTIFS) FAMILY PROTEIN"/>
    <property type="match status" value="1"/>
</dbReference>
<dbReference type="Proteomes" id="UP000694864">
    <property type="component" value="Chromosome 17"/>
</dbReference>
<evidence type="ECO:0000256" key="4">
    <source>
        <dbReference type="ARBA" id="ARBA00022884"/>
    </source>
</evidence>
<feature type="region of interest" description="Disordered" evidence="7">
    <location>
        <begin position="399"/>
        <end position="418"/>
    </location>
</feature>
<evidence type="ECO:0000313" key="10">
    <source>
        <dbReference type="RefSeq" id="XP_010481120.1"/>
    </source>
</evidence>
<keyword evidence="4 6" id="KW-0694">RNA-binding</keyword>
<accession>A0ABM0X5P4</accession>
<evidence type="ECO:0000256" key="3">
    <source>
        <dbReference type="ARBA" id="ARBA00022833"/>
    </source>
</evidence>
<evidence type="ECO:0000256" key="7">
    <source>
        <dbReference type="SAM" id="MobiDB-lite"/>
    </source>
</evidence>
<gene>
    <name evidence="10" type="primary">LOC104759956</name>
</gene>
<reference evidence="10" key="2">
    <citation type="submission" date="2025-08" db="UniProtKB">
        <authorList>
            <consortium name="RefSeq"/>
        </authorList>
    </citation>
    <scope>IDENTIFICATION</scope>
    <source>
        <tissue evidence="10">Leaf</tissue>
    </source>
</reference>
<feature type="region of interest" description="Disordered" evidence="7">
    <location>
        <begin position="308"/>
        <end position="349"/>
    </location>
</feature>
<evidence type="ECO:0000256" key="1">
    <source>
        <dbReference type="ARBA" id="ARBA00022723"/>
    </source>
</evidence>
<dbReference type="Pfam" id="PF00076">
    <property type="entry name" value="RRM_1"/>
    <property type="match status" value="1"/>
</dbReference>